<gene>
    <name evidence="2" type="primary">CG17261-RA</name>
</gene>
<organism evidence="2">
    <name type="scientific">Drosophila melanogaster</name>
    <name type="common">Fruit fly</name>
    <dbReference type="NCBI Taxonomy" id="7227"/>
    <lineage>
        <taxon>Eukaryota</taxon>
        <taxon>Metazoa</taxon>
        <taxon>Ecdysozoa</taxon>
        <taxon>Arthropoda</taxon>
        <taxon>Hexapoda</taxon>
        <taxon>Insecta</taxon>
        <taxon>Pterygota</taxon>
        <taxon>Neoptera</taxon>
        <taxon>Endopterygota</taxon>
        <taxon>Diptera</taxon>
        <taxon>Brachycera</taxon>
        <taxon>Muscomorpha</taxon>
        <taxon>Ephydroidea</taxon>
        <taxon>Drosophilidae</taxon>
        <taxon>Drosophila</taxon>
        <taxon>Sophophora</taxon>
    </lineage>
</organism>
<feature type="region of interest" description="Disordered" evidence="1">
    <location>
        <begin position="139"/>
        <end position="172"/>
    </location>
</feature>
<feature type="non-terminal residue" evidence="2">
    <location>
        <position position="1"/>
    </location>
</feature>
<dbReference type="VEuPathDB" id="VectorBase:FBgn0031501"/>
<dbReference type="AlphaFoldDB" id="C3KGJ5"/>
<dbReference type="ExpressionAtlas" id="C3KGJ5">
    <property type="expression patterns" value="baseline and differential"/>
</dbReference>
<feature type="compositionally biased region" description="Low complexity" evidence="1">
    <location>
        <begin position="163"/>
        <end position="172"/>
    </location>
</feature>
<reference evidence="2" key="1">
    <citation type="submission" date="2009-04" db="EMBL/GenBank/DDBJ databases">
        <authorList>
            <person name="Carlson J."/>
            <person name="Booth B."/>
            <person name="Frise E."/>
            <person name="Park S."/>
            <person name="Wan K."/>
            <person name="Yu C."/>
            <person name="Celniker S."/>
        </authorList>
    </citation>
    <scope>NUCLEOTIDE SEQUENCE</scope>
</reference>
<dbReference type="HOGENOM" id="CLU_128942_0_0_1"/>
<feature type="compositionally biased region" description="Basic residues" evidence="1">
    <location>
        <begin position="148"/>
        <end position="162"/>
    </location>
</feature>
<evidence type="ECO:0000313" key="2">
    <source>
        <dbReference type="EMBL" id="ACP28221.1"/>
    </source>
</evidence>
<name>C3KGJ5_DROME</name>
<accession>C3KGJ5</accession>
<sequence>DQHNKIILLKLLNLFGSAHKHSFSETTSSKPKFIMDKHKPTLLPYIMDMLSRETQMCSSVDDVVKHIKDVMLEEHVRAFGSLKRAVEFALELGVNMGILSMTKTVRMPIRYRRSKSKTKVPVRNRIPLRLGRQLTKQRMATTTATKLAAKKRSGGRLKKPKKTPGAAPKKQN</sequence>
<protein>
    <submittedName>
        <fullName evidence="2">IP07063p</fullName>
    </submittedName>
</protein>
<dbReference type="Bgee" id="FBgn0031501">
    <property type="expression patterns" value="Expressed in early elongation stage spermatid (Drosophila) in testis and 41 other cell types or tissues"/>
</dbReference>
<evidence type="ECO:0000256" key="1">
    <source>
        <dbReference type="SAM" id="MobiDB-lite"/>
    </source>
</evidence>
<proteinExistence type="evidence at transcript level"/>
<dbReference type="OrthoDB" id="7857195at2759"/>
<dbReference type="EMBL" id="BT082060">
    <property type="protein sequence ID" value="ACP28221.1"/>
    <property type="molecule type" value="mRNA"/>
</dbReference>